<gene>
    <name evidence="1" type="ORF">N8T08_002511</name>
</gene>
<protein>
    <submittedName>
        <fullName evidence="1">Uncharacterized protein</fullName>
    </submittedName>
</protein>
<accession>A0ACC3B8I1</accession>
<evidence type="ECO:0000313" key="2">
    <source>
        <dbReference type="Proteomes" id="UP001177260"/>
    </source>
</evidence>
<dbReference type="Proteomes" id="UP001177260">
    <property type="component" value="Unassembled WGS sequence"/>
</dbReference>
<reference evidence="1 2" key="1">
    <citation type="journal article" date="2023" name="ACS Omega">
        <title>Identification of the Neoaspergillic Acid Biosynthesis Gene Cluster by Establishing an In Vitro CRISPR-Ribonucleoprotein Genetic System in Aspergillus melleus.</title>
        <authorList>
            <person name="Yuan B."/>
            <person name="Grau M.F."/>
            <person name="Murata R.M."/>
            <person name="Torok T."/>
            <person name="Venkateswaran K."/>
            <person name="Stajich J.E."/>
            <person name="Wang C.C.C."/>
        </authorList>
    </citation>
    <scope>NUCLEOTIDE SEQUENCE [LARGE SCALE GENOMIC DNA]</scope>
    <source>
        <strain evidence="1 2">IMV 1140</strain>
    </source>
</reference>
<dbReference type="EMBL" id="JAOPJF010000015">
    <property type="protein sequence ID" value="KAK1146750.1"/>
    <property type="molecule type" value="Genomic_DNA"/>
</dbReference>
<proteinExistence type="predicted"/>
<evidence type="ECO:0000313" key="1">
    <source>
        <dbReference type="EMBL" id="KAK1146750.1"/>
    </source>
</evidence>
<keyword evidence="2" id="KW-1185">Reference proteome</keyword>
<sequence>MCDNFRPANVLLDEDLRITGVVDWEFTYAAPVEFSYALPWWLLIEKPEYWPKGLGDWYIEYERQLQPFLGALMCWDDDAIEQGRMEENQRLSGPMRHSWESGDFWIAYAARNNFAFDAIYWENIYQRFFGTTDCDMDGIWRQRLDLLNDLEKCEMEDLVDRKTREMETRALAWDPSEYTLSRMNIAEMGKE</sequence>
<name>A0ACC3B8I1_9EURO</name>
<organism evidence="1 2">
    <name type="scientific">Aspergillus melleus</name>
    <dbReference type="NCBI Taxonomy" id="138277"/>
    <lineage>
        <taxon>Eukaryota</taxon>
        <taxon>Fungi</taxon>
        <taxon>Dikarya</taxon>
        <taxon>Ascomycota</taxon>
        <taxon>Pezizomycotina</taxon>
        <taxon>Eurotiomycetes</taxon>
        <taxon>Eurotiomycetidae</taxon>
        <taxon>Eurotiales</taxon>
        <taxon>Aspergillaceae</taxon>
        <taxon>Aspergillus</taxon>
        <taxon>Aspergillus subgen. Circumdati</taxon>
    </lineage>
</organism>
<comment type="caution">
    <text evidence="1">The sequence shown here is derived from an EMBL/GenBank/DDBJ whole genome shotgun (WGS) entry which is preliminary data.</text>
</comment>